<sequence length="128" mass="14471">MSMSISGPLWIRSFCKLCLLYVQFKDKTFGLSMAADHSRFRDHKGQVSAKGASMPSTCCNELLDVMRDIIDAGGEDFLPFKGFFFDTWAAGIKEPLRTGRLEDCLTDIDWSLVYYSHAFVDIACEKVH</sequence>
<gene>
    <name evidence="1" type="ORF">LRAMOSA07678</name>
</gene>
<dbReference type="OrthoDB" id="10671908at2759"/>
<proteinExistence type="predicted"/>
<reference evidence="1" key="1">
    <citation type="journal article" date="2014" name="Genome Announc.">
        <title>De novo whole-genome sequence and genome annotation of Lichtheimia ramosa.</title>
        <authorList>
            <person name="Linde J."/>
            <person name="Schwartze V."/>
            <person name="Binder U."/>
            <person name="Lass-Florl C."/>
            <person name="Voigt K."/>
            <person name="Horn F."/>
        </authorList>
    </citation>
    <scope>NUCLEOTIDE SEQUENCE</scope>
    <source>
        <strain evidence="1">JMRC FSU:6197</strain>
    </source>
</reference>
<protein>
    <submittedName>
        <fullName evidence="1">Uncharacterized protein</fullName>
    </submittedName>
</protein>
<name>A0A077WDB9_9FUNG</name>
<organism evidence="1">
    <name type="scientific">Lichtheimia ramosa</name>
    <dbReference type="NCBI Taxonomy" id="688394"/>
    <lineage>
        <taxon>Eukaryota</taxon>
        <taxon>Fungi</taxon>
        <taxon>Fungi incertae sedis</taxon>
        <taxon>Mucoromycota</taxon>
        <taxon>Mucoromycotina</taxon>
        <taxon>Mucoromycetes</taxon>
        <taxon>Mucorales</taxon>
        <taxon>Lichtheimiaceae</taxon>
        <taxon>Lichtheimia</taxon>
    </lineage>
</organism>
<accession>A0A077WDB9</accession>
<dbReference type="AlphaFoldDB" id="A0A077WDB9"/>
<dbReference type="EMBL" id="LK023316">
    <property type="protein sequence ID" value="CDS05149.1"/>
    <property type="molecule type" value="Genomic_DNA"/>
</dbReference>
<evidence type="ECO:0000313" key="1">
    <source>
        <dbReference type="EMBL" id="CDS05149.1"/>
    </source>
</evidence>